<evidence type="ECO:0000313" key="1">
    <source>
        <dbReference type="EMBL" id="KAH9378952.1"/>
    </source>
</evidence>
<organism evidence="1 2">
    <name type="scientific">Haemaphysalis longicornis</name>
    <name type="common">Bush tick</name>
    <dbReference type="NCBI Taxonomy" id="44386"/>
    <lineage>
        <taxon>Eukaryota</taxon>
        <taxon>Metazoa</taxon>
        <taxon>Ecdysozoa</taxon>
        <taxon>Arthropoda</taxon>
        <taxon>Chelicerata</taxon>
        <taxon>Arachnida</taxon>
        <taxon>Acari</taxon>
        <taxon>Parasitiformes</taxon>
        <taxon>Ixodida</taxon>
        <taxon>Ixodoidea</taxon>
        <taxon>Ixodidae</taxon>
        <taxon>Haemaphysalinae</taxon>
        <taxon>Haemaphysalis</taxon>
    </lineage>
</organism>
<dbReference type="EMBL" id="JABSTR010000009">
    <property type="protein sequence ID" value="KAH9378952.1"/>
    <property type="molecule type" value="Genomic_DNA"/>
</dbReference>
<sequence>MQQDGGRTLTIQRINHTTSQIMRMVSRVTNRHHGMKDDDVIKLVQALVVSRVVYCTPYLPLKPRELNQLDIILRKAYKQVLGLPPHTACSKMEALGVHNKMREIVDAHLVSQLERLRQTSSGRRVLRQIGYQIADASHPRPQTVPQEIRTLIRVAPLPRNMHPQHHVQRRQPRVQLLLRKYPAHPHVRFTDAAHYATHPATAVSVIDGSGDVVCTATVQTKNIAEAEEAATALAMTSATWNKPLHVITNCRQACRNYGNGHISTSALRLLEKHKDTLNPNILIWTPGHAGLDGNERAHATARVCTLQAPH</sequence>
<dbReference type="VEuPathDB" id="VectorBase:HLOH_061265"/>
<proteinExistence type="predicted"/>
<dbReference type="OMA" id="TACSKME"/>
<protein>
    <recommendedName>
        <fullName evidence="3">Tick transposon</fullName>
    </recommendedName>
</protein>
<dbReference type="OrthoDB" id="10517832at2759"/>
<dbReference type="Gene3D" id="3.30.420.10">
    <property type="entry name" value="Ribonuclease H-like superfamily/Ribonuclease H"/>
    <property type="match status" value="1"/>
</dbReference>
<dbReference type="InterPro" id="IPR036397">
    <property type="entry name" value="RNaseH_sf"/>
</dbReference>
<dbReference type="InterPro" id="IPR012337">
    <property type="entry name" value="RNaseH-like_sf"/>
</dbReference>
<reference evidence="1 2" key="1">
    <citation type="journal article" date="2020" name="Cell">
        <title>Large-Scale Comparative Analyses of Tick Genomes Elucidate Their Genetic Diversity and Vector Capacities.</title>
        <authorList>
            <consortium name="Tick Genome and Microbiome Consortium (TIGMIC)"/>
            <person name="Jia N."/>
            <person name="Wang J."/>
            <person name="Shi W."/>
            <person name="Du L."/>
            <person name="Sun Y."/>
            <person name="Zhan W."/>
            <person name="Jiang J.F."/>
            <person name="Wang Q."/>
            <person name="Zhang B."/>
            <person name="Ji P."/>
            <person name="Bell-Sakyi L."/>
            <person name="Cui X.M."/>
            <person name="Yuan T.T."/>
            <person name="Jiang B.G."/>
            <person name="Yang W.F."/>
            <person name="Lam T.T."/>
            <person name="Chang Q.C."/>
            <person name="Ding S.J."/>
            <person name="Wang X.J."/>
            <person name="Zhu J.G."/>
            <person name="Ruan X.D."/>
            <person name="Zhao L."/>
            <person name="Wei J.T."/>
            <person name="Ye R.Z."/>
            <person name="Que T.C."/>
            <person name="Du C.H."/>
            <person name="Zhou Y.H."/>
            <person name="Cheng J.X."/>
            <person name="Dai P.F."/>
            <person name="Guo W.B."/>
            <person name="Han X.H."/>
            <person name="Huang E.J."/>
            <person name="Li L.F."/>
            <person name="Wei W."/>
            <person name="Gao Y.C."/>
            <person name="Liu J.Z."/>
            <person name="Shao H.Z."/>
            <person name="Wang X."/>
            <person name="Wang C.C."/>
            <person name="Yang T.C."/>
            <person name="Huo Q.B."/>
            <person name="Li W."/>
            <person name="Chen H.Y."/>
            <person name="Chen S.E."/>
            <person name="Zhou L.G."/>
            <person name="Ni X.B."/>
            <person name="Tian J.H."/>
            <person name="Sheng Y."/>
            <person name="Liu T."/>
            <person name="Pan Y.S."/>
            <person name="Xia L.Y."/>
            <person name="Li J."/>
            <person name="Zhao F."/>
            <person name="Cao W.C."/>
        </authorList>
    </citation>
    <scope>NUCLEOTIDE SEQUENCE [LARGE SCALE GENOMIC DNA]</scope>
    <source>
        <strain evidence="1">HaeL-2018</strain>
    </source>
</reference>
<dbReference type="Proteomes" id="UP000821853">
    <property type="component" value="Unassembled WGS sequence"/>
</dbReference>
<evidence type="ECO:0008006" key="3">
    <source>
        <dbReference type="Google" id="ProtNLM"/>
    </source>
</evidence>
<dbReference type="SUPFAM" id="SSF53098">
    <property type="entry name" value="Ribonuclease H-like"/>
    <property type="match status" value="1"/>
</dbReference>
<keyword evidence="2" id="KW-1185">Reference proteome</keyword>
<comment type="caution">
    <text evidence="1">The sequence shown here is derived from an EMBL/GenBank/DDBJ whole genome shotgun (WGS) entry which is preliminary data.</text>
</comment>
<accession>A0A9J6GW93</accession>
<evidence type="ECO:0000313" key="2">
    <source>
        <dbReference type="Proteomes" id="UP000821853"/>
    </source>
</evidence>
<name>A0A9J6GW93_HAELO</name>
<dbReference type="GO" id="GO:0003676">
    <property type="term" value="F:nucleic acid binding"/>
    <property type="evidence" value="ECO:0007669"/>
    <property type="project" value="InterPro"/>
</dbReference>
<gene>
    <name evidence="1" type="ORF">HPB48_012069</name>
</gene>
<dbReference type="AlphaFoldDB" id="A0A9J6GW93"/>